<reference evidence="2" key="1">
    <citation type="submission" date="2018-11" db="EMBL/GenBank/DDBJ databases">
        <authorList>
            <person name="Alioto T."/>
            <person name="Alioto T."/>
        </authorList>
    </citation>
    <scope>NUCLEOTIDE SEQUENCE</scope>
</reference>
<evidence type="ECO:0000313" key="3">
    <source>
        <dbReference type="Proteomes" id="UP000596742"/>
    </source>
</evidence>
<sequence>METKCEMLTQKNKSQSDKINKLDLELGEINKEMQTLKTKKKRFLVLKIHASSGDGEFQTVPISRPSKPSVILMGTSNTENIDPRISPDYNVHKVTAYTLDETEKNLQKLESEPNVIVLHSLTNELMNKTPNDCVDRMTRICDDIYVHVSIISRS</sequence>
<evidence type="ECO:0000256" key="1">
    <source>
        <dbReference type="SAM" id="Coils"/>
    </source>
</evidence>
<evidence type="ECO:0000313" key="2">
    <source>
        <dbReference type="EMBL" id="VDI80844.1"/>
    </source>
</evidence>
<proteinExistence type="predicted"/>
<dbReference type="OrthoDB" id="5982747at2759"/>
<dbReference type="AlphaFoldDB" id="A0A8B6HLV1"/>
<accession>A0A8B6HLV1</accession>
<keyword evidence="1" id="KW-0175">Coiled coil</keyword>
<comment type="caution">
    <text evidence="2">The sequence shown here is derived from an EMBL/GenBank/DDBJ whole genome shotgun (WGS) entry which is preliminary data.</text>
</comment>
<organism evidence="2 3">
    <name type="scientific">Mytilus galloprovincialis</name>
    <name type="common">Mediterranean mussel</name>
    <dbReference type="NCBI Taxonomy" id="29158"/>
    <lineage>
        <taxon>Eukaryota</taxon>
        <taxon>Metazoa</taxon>
        <taxon>Spiralia</taxon>
        <taxon>Lophotrochozoa</taxon>
        <taxon>Mollusca</taxon>
        <taxon>Bivalvia</taxon>
        <taxon>Autobranchia</taxon>
        <taxon>Pteriomorphia</taxon>
        <taxon>Mytilida</taxon>
        <taxon>Mytiloidea</taxon>
        <taxon>Mytilidae</taxon>
        <taxon>Mytilinae</taxon>
        <taxon>Mytilus</taxon>
    </lineage>
</organism>
<gene>
    <name evidence="2" type="ORF">MGAL_10B022595</name>
</gene>
<feature type="coiled-coil region" evidence="1">
    <location>
        <begin position="5"/>
        <end position="39"/>
    </location>
</feature>
<dbReference type="Proteomes" id="UP000596742">
    <property type="component" value="Unassembled WGS sequence"/>
</dbReference>
<keyword evidence="3" id="KW-1185">Reference proteome</keyword>
<dbReference type="EMBL" id="UYJE01010207">
    <property type="protein sequence ID" value="VDI80844.1"/>
    <property type="molecule type" value="Genomic_DNA"/>
</dbReference>
<protein>
    <submittedName>
        <fullName evidence="2">Uncharacterized protein</fullName>
    </submittedName>
</protein>
<name>A0A8B6HLV1_MYTGA</name>